<protein>
    <submittedName>
        <fullName evidence="3">Uncharacterized protein</fullName>
    </submittedName>
</protein>
<organism evidence="3 4">
    <name type="scientific">Apiosordaria backusii</name>
    <dbReference type="NCBI Taxonomy" id="314023"/>
    <lineage>
        <taxon>Eukaryota</taxon>
        <taxon>Fungi</taxon>
        <taxon>Dikarya</taxon>
        <taxon>Ascomycota</taxon>
        <taxon>Pezizomycotina</taxon>
        <taxon>Sordariomycetes</taxon>
        <taxon>Sordariomycetidae</taxon>
        <taxon>Sordariales</taxon>
        <taxon>Lasiosphaeriaceae</taxon>
        <taxon>Apiosordaria</taxon>
    </lineage>
</organism>
<dbReference type="AlphaFoldDB" id="A0AA40B2T8"/>
<keyword evidence="4" id="KW-1185">Reference proteome</keyword>
<proteinExistence type="predicted"/>
<sequence length="123" mass="13244">MTTPDATDQHSRPPSAKDDLEAEAVGPPEPPSHNGGFGAPRPTRSRAALTTIVELSKTKGGLILKALSVTSLLITVLALWQTISTSADAKRSTVLAEWTAKKEFLEFCEAVRLPFVCASYYLM</sequence>
<accession>A0AA40B2T8</accession>
<evidence type="ECO:0000313" key="4">
    <source>
        <dbReference type="Proteomes" id="UP001172159"/>
    </source>
</evidence>
<keyword evidence="2" id="KW-0472">Membrane</keyword>
<keyword evidence="2" id="KW-1133">Transmembrane helix</keyword>
<reference evidence="3" key="1">
    <citation type="submission" date="2023-06" db="EMBL/GenBank/DDBJ databases">
        <title>Genome-scale phylogeny and comparative genomics of the fungal order Sordariales.</title>
        <authorList>
            <consortium name="Lawrence Berkeley National Laboratory"/>
            <person name="Hensen N."/>
            <person name="Bonometti L."/>
            <person name="Westerberg I."/>
            <person name="Brannstrom I.O."/>
            <person name="Guillou S."/>
            <person name="Cros-Aarteil S."/>
            <person name="Calhoun S."/>
            <person name="Haridas S."/>
            <person name="Kuo A."/>
            <person name="Mondo S."/>
            <person name="Pangilinan J."/>
            <person name="Riley R."/>
            <person name="Labutti K."/>
            <person name="Andreopoulos B."/>
            <person name="Lipzen A."/>
            <person name="Chen C."/>
            <person name="Yanf M."/>
            <person name="Daum C."/>
            <person name="Ng V."/>
            <person name="Clum A."/>
            <person name="Steindorff A."/>
            <person name="Ohm R."/>
            <person name="Martin F."/>
            <person name="Silar P."/>
            <person name="Natvig D."/>
            <person name="Lalanne C."/>
            <person name="Gautier V."/>
            <person name="Ament-Velasquez S.L."/>
            <person name="Kruys A."/>
            <person name="Hutchinson M.I."/>
            <person name="Powell A.J."/>
            <person name="Barry K."/>
            <person name="Miller A.N."/>
            <person name="Grigoriev I.V."/>
            <person name="Debuchy R."/>
            <person name="Gladieux P."/>
            <person name="Thoren M.H."/>
            <person name="Johannesson H."/>
        </authorList>
    </citation>
    <scope>NUCLEOTIDE SEQUENCE</scope>
    <source>
        <strain evidence="3">CBS 540.89</strain>
    </source>
</reference>
<evidence type="ECO:0000313" key="3">
    <source>
        <dbReference type="EMBL" id="KAK0726626.1"/>
    </source>
</evidence>
<feature type="transmembrane region" description="Helical" evidence="2">
    <location>
        <begin position="62"/>
        <end position="83"/>
    </location>
</feature>
<feature type="compositionally biased region" description="Basic and acidic residues" evidence="1">
    <location>
        <begin position="7"/>
        <end position="19"/>
    </location>
</feature>
<evidence type="ECO:0000256" key="2">
    <source>
        <dbReference type="SAM" id="Phobius"/>
    </source>
</evidence>
<keyword evidence="2" id="KW-0812">Transmembrane</keyword>
<feature type="region of interest" description="Disordered" evidence="1">
    <location>
        <begin position="1"/>
        <end position="43"/>
    </location>
</feature>
<gene>
    <name evidence="3" type="ORF">B0T21DRAFT_37869</name>
</gene>
<name>A0AA40B2T8_9PEZI</name>
<dbReference type="Proteomes" id="UP001172159">
    <property type="component" value="Unassembled WGS sequence"/>
</dbReference>
<evidence type="ECO:0000256" key="1">
    <source>
        <dbReference type="SAM" id="MobiDB-lite"/>
    </source>
</evidence>
<comment type="caution">
    <text evidence="3">The sequence shown here is derived from an EMBL/GenBank/DDBJ whole genome shotgun (WGS) entry which is preliminary data.</text>
</comment>
<dbReference type="EMBL" id="JAUKTV010000010">
    <property type="protein sequence ID" value="KAK0726626.1"/>
    <property type="molecule type" value="Genomic_DNA"/>
</dbReference>